<evidence type="ECO:0008006" key="3">
    <source>
        <dbReference type="Google" id="ProtNLM"/>
    </source>
</evidence>
<dbReference type="AlphaFoldDB" id="A0A8S9KAG2"/>
<name>A0A8S9KAG2_BRACR</name>
<organism evidence="2">
    <name type="scientific">Brassica cretica</name>
    <name type="common">Mustard</name>
    <dbReference type="NCBI Taxonomy" id="69181"/>
    <lineage>
        <taxon>Eukaryota</taxon>
        <taxon>Viridiplantae</taxon>
        <taxon>Streptophyta</taxon>
        <taxon>Embryophyta</taxon>
        <taxon>Tracheophyta</taxon>
        <taxon>Spermatophyta</taxon>
        <taxon>Magnoliopsida</taxon>
        <taxon>eudicotyledons</taxon>
        <taxon>Gunneridae</taxon>
        <taxon>Pentapetalae</taxon>
        <taxon>rosids</taxon>
        <taxon>malvids</taxon>
        <taxon>Brassicales</taxon>
        <taxon>Brassicaceae</taxon>
        <taxon>Brassiceae</taxon>
        <taxon>Brassica</taxon>
    </lineage>
</organism>
<dbReference type="InterPro" id="IPR002885">
    <property type="entry name" value="PPR_rpt"/>
</dbReference>
<dbReference type="Pfam" id="PF01535">
    <property type="entry name" value="PPR"/>
    <property type="match status" value="2"/>
</dbReference>
<dbReference type="EMBL" id="QGKY02000190">
    <property type="protein sequence ID" value="KAF2591129.1"/>
    <property type="molecule type" value="Genomic_DNA"/>
</dbReference>
<proteinExistence type="predicted"/>
<evidence type="ECO:0000313" key="2">
    <source>
        <dbReference type="EMBL" id="KAF2591129.1"/>
    </source>
</evidence>
<gene>
    <name evidence="2" type="ORF">F2Q70_00040537</name>
</gene>
<keyword evidence="1" id="KW-0677">Repeat</keyword>
<protein>
    <recommendedName>
        <fullName evidence="3">Pentatricopeptide repeat-containing protein</fullName>
    </recommendedName>
</protein>
<dbReference type="Gene3D" id="1.25.40.10">
    <property type="entry name" value="Tetratricopeptide repeat domain"/>
    <property type="match status" value="1"/>
</dbReference>
<dbReference type="PANTHER" id="PTHR47937:SF5">
    <property type="entry name" value="PENTATRICOPEPTIDE REPEAT-CONTAINING PROTEIN"/>
    <property type="match status" value="1"/>
</dbReference>
<sequence>MIGCAKGSDGEGVFKLYEELKEKLGGFVEDGVVYGPLMKGYFLKDMEEEATECYEEALGGESKVKMSAVGYTYVLEALSENGKFDEALNQTDSNRRRVCL</sequence>
<reference evidence="2" key="1">
    <citation type="submission" date="2019-12" db="EMBL/GenBank/DDBJ databases">
        <title>Genome sequencing and annotation of Brassica cretica.</title>
        <authorList>
            <person name="Studholme D.J."/>
            <person name="Sarris P.F."/>
        </authorList>
    </citation>
    <scope>NUCLEOTIDE SEQUENCE</scope>
    <source>
        <strain evidence="2">PFS-102/07</strain>
        <tissue evidence="2">Leaf</tissue>
    </source>
</reference>
<dbReference type="PANTHER" id="PTHR47937">
    <property type="entry name" value="PLASTID TRANSCRIPTIONALLY ACTIVE CHROMOSOME 2-LIKE PROTEIN"/>
    <property type="match status" value="1"/>
</dbReference>
<comment type="caution">
    <text evidence="2">The sequence shown here is derived from an EMBL/GenBank/DDBJ whole genome shotgun (WGS) entry which is preliminary data.</text>
</comment>
<evidence type="ECO:0000256" key="1">
    <source>
        <dbReference type="ARBA" id="ARBA00022737"/>
    </source>
</evidence>
<dbReference type="InterPro" id="IPR052308">
    <property type="entry name" value="PPR_domain-containing"/>
</dbReference>
<dbReference type="InterPro" id="IPR011990">
    <property type="entry name" value="TPR-like_helical_dom_sf"/>
</dbReference>
<accession>A0A8S9KAG2</accession>